<protein>
    <recommendedName>
        <fullName evidence="1">Probable queuosine precursor transporter</fullName>
        <shortName evidence="1">Q precursor transporter</shortName>
    </recommendedName>
</protein>
<dbReference type="InterPro" id="IPR003744">
    <property type="entry name" value="YhhQ"/>
</dbReference>
<dbReference type="Proteomes" id="UP000253517">
    <property type="component" value="Unassembled WGS sequence"/>
</dbReference>
<evidence type="ECO:0000313" key="2">
    <source>
        <dbReference type="EMBL" id="RCX02125.1"/>
    </source>
</evidence>
<dbReference type="EMBL" id="QPJS01000005">
    <property type="protein sequence ID" value="RCX02125.1"/>
    <property type="molecule type" value="Genomic_DNA"/>
</dbReference>
<feature type="transmembrane region" description="Helical" evidence="1">
    <location>
        <begin position="62"/>
        <end position="83"/>
    </location>
</feature>
<comment type="caution">
    <text evidence="2">The sequence shown here is derived from an EMBL/GenBank/DDBJ whole genome shotgun (WGS) entry which is preliminary data.</text>
</comment>
<dbReference type="Pfam" id="PF02592">
    <property type="entry name" value="Vut_1"/>
    <property type="match status" value="1"/>
</dbReference>
<comment type="function">
    <text evidence="1">Involved in the import of queuosine (Q) precursors, required for Q precursor salvage.</text>
</comment>
<comment type="subcellular location">
    <subcellularLocation>
        <location evidence="1">Cell membrane</location>
        <topology evidence="1">Multi-pass membrane protein</topology>
    </subcellularLocation>
</comment>
<sequence>MLLSALFVSALITCNLIANKFVALDLGFKTFIISAGVLPYPITFLITDILSEIYGKKKTQEVVLFGFAAALFTLLILLLGASFEAIPNSVVSDETYNQVFKNSWRLIGASMVAYIVAQLVDVRLFHFWKRLTKGRMLWVRNNFSTILSQLVDTTLVVTIIFIGREDLPTIGRYILDGWIFKVIIAALDTPFFYAGVYWYRKKYHLSSAHQEVDF</sequence>
<keyword evidence="1" id="KW-0812">Transmembrane</keyword>
<keyword evidence="3" id="KW-1185">Reference proteome</keyword>
<feature type="transmembrane region" description="Helical" evidence="1">
    <location>
        <begin position="178"/>
        <end position="199"/>
    </location>
</feature>
<dbReference type="AlphaFoldDB" id="A0A368ZYT4"/>
<dbReference type="PANTHER" id="PTHR34300">
    <property type="entry name" value="QUEUOSINE PRECURSOR TRANSPORTER-RELATED"/>
    <property type="match status" value="1"/>
</dbReference>
<organism evidence="2 3">
    <name type="scientific">Schleiferia thermophila</name>
    <dbReference type="NCBI Taxonomy" id="884107"/>
    <lineage>
        <taxon>Bacteria</taxon>
        <taxon>Pseudomonadati</taxon>
        <taxon>Bacteroidota</taxon>
        <taxon>Flavobacteriia</taxon>
        <taxon>Flavobacteriales</taxon>
        <taxon>Schleiferiaceae</taxon>
        <taxon>Schleiferia</taxon>
    </lineage>
</organism>
<dbReference type="GO" id="GO:0022857">
    <property type="term" value="F:transmembrane transporter activity"/>
    <property type="evidence" value="ECO:0007669"/>
    <property type="project" value="UniProtKB-UniRule"/>
</dbReference>
<keyword evidence="1" id="KW-1003">Cell membrane</keyword>
<evidence type="ECO:0000313" key="3">
    <source>
        <dbReference type="Proteomes" id="UP000253517"/>
    </source>
</evidence>
<feature type="transmembrane region" description="Helical" evidence="1">
    <location>
        <begin position="143"/>
        <end position="163"/>
    </location>
</feature>
<feature type="transmembrane region" description="Helical" evidence="1">
    <location>
        <begin position="103"/>
        <end position="122"/>
    </location>
</feature>
<feature type="transmembrane region" description="Helical" evidence="1">
    <location>
        <begin position="28"/>
        <end position="50"/>
    </location>
</feature>
<keyword evidence="1" id="KW-0472">Membrane</keyword>
<keyword evidence="1" id="KW-1133">Transmembrane helix</keyword>
<evidence type="ECO:0000256" key="1">
    <source>
        <dbReference type="HAMAP-Rule" id="MF_02088"/>
    </source>
</evidence>
<comment type="similarity">
    <text evidence="1">Belongs to the vitamin uptake transporter (VUT/ECF) (TC 2.A.88) family. Q precursor transporter subfamily.</text>
</comment>
<dbReference type="NCBIfam" id="TIGR00697">
    <property type="entry name" value="queuosine precursor transporter"/>
    <property type="match status" value="1"/>
</dbReference>
<proteinExistence type="inferred from homology"/>
<keyword evidence="1" id="KW-0813">Transport</keyword>
<name>A0A368ZYT4_9FLAO</name>
<accession>A0A368ZYT4</accession>
<reference evidence="2 3" key="1">
    <citation type="submission" date="2018-07" db="EMBL/GenBank/DDBJ databases">
        <title>Genomic Encyclopedia of Type Strains, Phase IV (KMG-IV): sequencing the most valuable type-strain genomes for metagenomic binning, comparative biology and taxonomic classification.</title>
        <authorList>
            <person name="Goeker M."/>
        </authorList>
    </citation>
    <scope>NUCLEOTIDE SEQUENCE [LARGE SCALE GENOMIC DNA]</scope>
    <source>
        <strain evidence="2 3">DSM 21410</strain>
    </source>
</reference>
<dbReference type="GO" id="GO:0005886">
    <property type="term" value="C:plasma membrane"/>
    <property type="evidence" value="ECO:0007669"/>
    <property type="project" value="UniProtKB-SubCell"/>
</dbReference>
<dbReference type="HAMAP" id="MF_02088">
    <property type="entry name" value="Q_prec_transport"/>
    <property type="match status" value="1"/>
</dbReference>
<dbReference type="PANTHER" id="PTHR34300:SF2">
    <property type="entry name" value="QUEUOSINE PRECURSOR TRANSPORTER-RELATED"/>
    <property type="match status" value="1"/>
</dbReference>
<gene>
    <name evidence="2" type="ORF">DES35_10596</name>
</gene>